<name>A0A8S5RBI0_9VIRU</name>
<dbReference type="EMBL" id="BK059091">
    <property type="protein sequence ID" value="DAE28782.1"/>
    <property type="molecule type" value="Genomic_DNA"/>
</dbReference>
<organism evidence="1">
    <name type="scientific">virus sp. ctmTa7</name>
    <dbReference type="NCBI Taxonomy" id="2828255"/>
    <lineage>
        <taxon>Viruses</taxon>
    </lineage>
</organism>
<proteinExistence type="predicted"/>
<sequence>MKDLKIKKYEKPLDIIIHKIDYSEGGKESDVYWMNQGLGNAHTHGMGQYGFIDICLGIDLEERRTYFILNTICELICDPNEEFDFSVKHIVYDKNDEIQFEFHLIPAFCYNEPSFLVILADEDGHYPTDLICKEPYNLQYVNHCDIEIIHKNYMYSCNN</sequence>
<evidence type="ECO:0000313" key="1">
    <source>
        <dbReference type="EMBL" id="DAE28782.1"/>
    </source>
</evidence>
<protein>
    <submittedName>
        <fullName evidence="1">Uncharacterized protein</fullName>
    </submittedName>
</protein>
<reference evidence="1" key="1">
    <citation type="journal article" date="2021" name="Proc. Natl. Acad. Sci. U.S.A.">
        <title>A Catalog of Tens of Thousands of Viruses from Human Metagenomes Reveals Hidden Associations with Chronic Diseases.</title>
        <authorList>
            <person name="Tisza M.J."/>
            <person name="Buck C.B."/>
        </authorList>
    </citation>
    <scope>NUCLEOTIDE SEQUENCE</scope>
    <source>
        <strain evidence="1">CtmTa7</strain>
    </source>
</reference>
<accession>A0A8S5RBI0</accession>